<evidence type="ECO:0008006" key="3">
    <source>
        <dbReference type="Google" id="ProtNLM"/>
    </source>
</evidence>
<dbReference type="Pfam" id="PF12611">
    <property type="entry name" value="Flagellar_put"/>
    <property type="match status" value="1"/>
</dbReference>
<evidence type="ECO:0000313" key="2">
    <source>
        <dbReference type="Proteomes" id="UP000267250"/>
    </source>
</evidence>
<accession>A0A3Q9HR34</accession>
<dbReference type="InterPro" id="IPR013367">
    <property type="entry name" value="Flagellar_put"/>
</dbReference>
<sequence>MDQRIYMNPVRPLHKTNKSLQSKLNQPVISFQEILKEQVNLNQSPPIQFSKHAEKRLASRNIRLDANRIERLTRAVDQAAQKGARESLILMDNVAYVVSIKNRTVITAVDDESMRDNVFTNIDSAVIVRG</sequence>
<evidence type="ECO:0000313" key="1">
    <source>
        <dbReference type="EMBL" id="AZR73873.1"/>
    </source>
</evidence>
<protein>
    <recommendedName>
        <fullName evidence="3">Flagellar protein</fullName>
    </recommendedName>
</protein>
<organism evidence="1 2">
    <name type="scientific">Anoxybacter fermentans</name>
    <dbReference type="NCBI Taxonomy" id="1323375"/>
    <lineage>
        <taxon>Bacteria</taxon>
        <taxon>Bacillati</taxon>
        <taxon>Bacillota</taxon>
        <taxon>Clostridia</taxon>
        <taxon>Halanaerobiales</taxon>
        <taxon>Anoxybacter</taxon>
    </lineage>
</organism>
<dbReference type="Proteomes" id="UP000267250">
    <property type="component" value="Chromosome"/>
</dbReference>
<name>A0A3Q9HR34_9FIRM</name>
<keyword evidence="2" id="KW-1185">Reference proteome</keyword>
<gene>
    <name evidence="1" type="ORF">BBF96_11025</name>
</gene>
<dbReference type="KEGG" id="aft:BBF96_11025"/>
<dbReference type="EMBL" id="CP016379">
    <property type="protein sequence ID" value="AZR73873.1"/>
    <property type="molecule type" value="Genomic_DNA"/>
</dbReference>
<dbReference type="RefSeq" id="WP_127017225.1">
    <property type="nucleotide sequence ID" value="NZ_CP016379.1"/>
</dbReference>
<dbReference type="OrthoDB" id="165650at2"/>
<proteinExistence type="predicted"/>
<dbReference type="NCBIfam" id="TIGR02530">
    <property type="entry name" value="flg_new"/>
    <property type="match status" value="1"/>
</dbReference>
<reference evidence="1 2" key="1">
    <citation type="submission" date="2016-07" db="EMBL/GenBank/DDBJ databases">
        <title>Genome and transcriptome analysis of iron-reducing fermentative bacteria Anoxybacter fermentans.</title>
        <authorList>
            <person name="Zeng X."/>
            <person name="Shao Z."/>
        </authorList>
    </citation>
    <scope>NUCLEOTIDE SEQUENCE [LARGE SCALE GENOMIC DNA]</scope>
    <source>
        <strain evidence="1 2">DY22613</strain>
    </source>
</reference>
<dbReference type="AlphaFoldDB" id="A0A3Q9HR34"/>